<proteinExistence type="predicted"/>
<keyword evidence="2" id="KW-1185">Reference proteome</keyword>
<organism evidence="1 2">
    <name type="scientific">Marchantia polymorpha</name>
    <name type="common">Common liverwort</name>
    <name type="synonym">Marchantia aquatica</name>
    <dbReference type="NCBI Taxonomy" id="3197"/>
    <lineage>
        <taxon>Eukaryota</taxon>
        <taxon>Viridiplantae</taxon>
        <taxon>Streptophyta</taxon>
        <taxon>Embryophyta</taxon>
        <taxon>Marchantiophyta</taxon>
        <taxon>Marchantiopsida</taxon>
        <taxon>Marchantiidae</taxon>
        <taxon>Marchantiales</taxon>
        <taxon>Marchantiaceae</taxon>
        <taxon>Marchantia</taxon>
    </lineage>
</organism>
<dbReference type="AlphaFoldDB" id="A0A2R6WAJ2"/>
<evidence type="ECO:0008006" key="3">
    <source>
        <dbReference type="Google" id="ProtNLM"/>
    </source>
</evidence>
<sequence length="224" mass="25531">MCVLRSSKVYCNIEEFVYLVGLGSLVMPNDDRIMSIDDCRILLSRLSSFCYLERLGYIVGRFYVFWTTSRKQEKFPSFKSVFDMDLPSKINEILLLSSSSESLVKLIWREVQFPISEWMDEVGSDLMPTRRGTESSKNNYPDRQEKYENDAAFLPCDVGRSNHSRVDSQASLDALHSLSVLSINNDEDLCALLPMIDVFLPNGRQKSAPGIPTFRLCISSNQPD</sequence>
<evidence type="ECO:0000313" key="2">
    <source>
        <dbReference type="Proteomes" id="UP000244005"/>
    </source>
</evidence>
<dbReference type="OrthoDB" id="408683at2759"/>
<protein>
    <recommendedName>
        <fullName evidence="3">tRNA-splicing endonuclease subunit Sen54 N-terminal domain-containing protein</fullName>
    </recommendedName>
</protein>
<dbReference type="Proteomes" id="UP000244005">
    <property type="component" value="Unassembled WGS sequence"/>
</dbReference>
<reference evidence="2" key="1">
    <citation type="journal article" date="2017" name="Cell">
        <title>Insights into land plant evolution garnered from the Marchantia polymorpha genome.</title>
        <authorList>
            <person name="Bowman J.L."/>
            <person name="Kohchi T."/>
            <person name="Yamato K.T."/>
            <person name="Jenkins J."/>
            <person name="Shu S."/>
            <person name="Ishizaki K."/>
            <person name="Yamaoka S."/>
            <person name="Nishihama R."/>
            <person name="Nakamura Y."/>
            <person name="Berger F."/>
            <person name="Adam C."/>
            <person name="Aki S.S."/>
            <person name="Althoff F."/>
            <person name="Araki T."/>
            <person name="Arteaga-Vazquez M.A."/>
            <person name="Balasubrmanian S."/>
            <person name="Barry K."/>
            <person name="Bauer D."/>
            <person name="Boehm C.R."/>
            <person name="Briginshaw L."/>
            <person name="Caballero-Perez J."/>
            <person name="Catarino B."/>
            <person name="Chen F."/>
            <person name="Chiyoda S."/>
            <person name="Chovatia M."/>
            <person name="Davies K.M."/>
            <person name="Delmans M."/>
            <person name="Demura T."/>
            <person name="Dierschke T."/>
            <person name="Dolan L."/>
            <person name="Dorantes-Acosta A.E."/>
            <person name="Eklund D.M."/>
            <person name="Florent S.N."/>
            <person name="Flores-Sandoval E."/>
            <person name="Fujiyama A."/>
            <person name="Fukuzawa H."/>
            <person name="Galik B."/>
            <person name="Grimanelli D."/>
            <person name="Grimwood J."/>
            <person name="Grossniklaus U."/>
            <person name="Hamada T."/>
            <person name="Haseloff J."/>
            <person name="Hetherington A.J."/>
            <person name="Higo A."/>
            <person name="Hirakawa Y."/>
            <person name="Hundley H.N."/>
            <person name="Ikeda Y."/>
            <person name="Inoue K."/>
            <person name="Inoue S.I."/>
            <person name="Ishida S."/>
            <person name="Jia Q."/>
            <person name="Kakita M."/>
            <person name="Kanazawa T."/>
            <person name="Kawai Y."/>
            <person name="Kawashima T."/>
            <person name="Kennedy M."/>
            <person name="Kinose K."/>
            <person name="Kinoshita T."/>
            <person name="Kohara Y."/>
            <person name="Koide E."/>
            <person name="Komatsu K."/>
            <person name="Kopischke S."/>
            <person name="Kubo M."/>
            <person name="Kyozuka J."/>
            <person name="Lagercrantz U."/>
            <person name="Lin S.S."/>
            <person name="Lindquist E."/>
            <person name="Lipzen A.M."/>
            <person name="Lu C.W."/>
            <person name="De Luna E."/>
            <person name="Martienssen R.A."/>
            <person name="Minamino N."/>
            <person name="Mizutani M."/>
            <person name="Mizutani M."/>
            <person name="Mochizuki N."/>
            <person name="Monte I."/>
            <person name="Mosher R."/>
            <person name="Nagasaki H."/>
            <person name="Nakagami H."/>
            <person name="Naramoto S."/>
            <person name="Nishitani K."/>
            <person name="Ohtani M."/>
            <person name="Okamoto T."/>
            <person name="Okumura M."/>
            <person name="Phillips J."/>
            <person name="Pollak B."/>
            <person name="Reinders A."/>
            <person name="Rovekamp M."/>
            <person name="Sano R."/>
            <person name="Sawa S."/>
            <person name="Schmid M.W."/>
            <person name="Shirakawa M."/>
            <person name="Solano R."/>
            <person name="Spunde A."/>
            <person name="Suetsugu N."/>
            <person name="Sugano S."/>
            <person name="Sugiyama A."/>
            <person name="Sun R."/>
            <person name="Suzuki Y."/>
            <person name="Takenaka M."/>
            <person name="Takezawa D."/>
            <person name="Tomogane H."/>
            <person name="Tsuzuki M."/>
            <person name="Ueda T."/>
            <person name="Umeda M."/>
            <person name="Ward J.M."/>
            <person name="Watanabe Y."/>
            <person name="Yazaki K."/>
            <person name="Yokoyama R."/>
            <person name="Yoshitake Y."/>
            <person name="Yotsui I."/>
            <person name="Zachgo S."/>
            <person name="Schmutz J."/>
        </authorList>
    </citation>
    <scope>NUCLEOTIDE SEQUENCE [LARGE SCALE GENOMIC DNA]</scope>
    <source>
        <strain evidence="2">Tak-1</strain>
    </source>
</reference>
<dbReference type="EMBL" id="KZ772791">
    <property type="protein sequence ID" value="PTQ30851.1"/>
    <property type="molecule type" value="Genomic_DNA"/>
</dbReference>
<dbReference type="PANTHER" id="PTHR21027:SF1">
    <property type="entry name" value="TRNA-SPLICING ENDONUCLEASE SUBUNIT SEN54"/>
    <property type="match status" value="1"/>
</dbReference>
<evidence type="ECO:0000313" key="1">
    <source>
        <dbReference type="EMBL" id="PTQ30851.1"/>
    </source>
</evidence>
<dbReference type="InterPro" id="IPR024337">
    <property type="entry name" value="tRNA_splic_suSen54"/>
</dbReference>
<gene>
    <name evidence="1" type="ORF">MARPO_0119s0049</name>
</gene>
<dbReference type="Gramene" id="Mp4g15250.1">
    <property type="protein sequence ID" value="Mp4g15250.1.cds1"/>
    <property type="gene ID" value="Mp4g15250"/>
</dbReference>
<dbReference type="PANTHER" id="PTHR21027">
    <property type="entry name" value="TRNA-SPLICING ENDONUCLEASE SUBUNIT SEN54"/>
    <property type="match status" value="1"/>
</dbReference>
<accession>A0A2R6WAJ2</accession>
<name>A0A2R6WAJ2_MARPO</name>